<gene>
    <name evidence="1" type="ORF">CD039_00955</name>
</gene>
<organism evidence="1 2">
    <name type="scientific">Staphylococcus argensis</name>
    <dbReference type="NCBI Taxonomy" id="1607738"/>
    <lineage>
        <taxon>Bacteria</taxon>
        <taxon>Bacillati</taxon>
        <taxon>Bacillota</taxon>
        <taxon>Bacilli</taxon>
        <taxon>Bacillales</taxon>
        <taxon>Staphylococcaceae</taxon>
        <taxon>Staphylococcus</taxon>
    </lineage>
</organism>
<keyword evidence="2" id="KW-1185">Reference proteome</keyword>
<name>A0A2K4FDC7_9STAP</name>
<dbReference type="AlphaFoldDB" id="A0A2K4FDC7"/>
<comment type="caution">
    <text evidence="1">The sequence shown here is derived from an EMBL/GenBank/DDBJ whole genome shotgun (WGS) entry which is preliminary data.</text>
</comment>
<proteinExistence type="predicted"/>
<sequence length="64" mass="7455">MFRHSNLMLASLRLEHILFLLSQLAVEETCYNKSEMAYQAKVYCRTLRGIRLHSIDEYGGNVYG</sequence>
<protein>
    <submittedName>
        <fullName evidence="1">Uncharacterized protein</fullName>
    </submittedName>
</protein>
<accession>A0A2K4FDC7</accession>
<reference evidence="1 2" key="1">
    <citation type="submission" date="2017-08" db="EMBL/GenBank/DDBJ databases">
        <title>Draft genome sequences of 64 type strains of genus Staph aureus.</title>
        <authorList>
            <person name="Cole K."/>
            <person name="Golubchik T."/>
            <person name="Russell J."/>
            <person name="Foster D."/>
            <person name="Llewelyn M."/>
            <person name="Wilson D."/>
            <person name="Crook D."/>
            <person name="Paul J."/>
        </authorList>
    </citation>
    <scope>NUCLEOTIDE SEQUENCE [LARGE SCALE GENOMIC DNA]</scope>
    <source>
        <strain evidence="1 2">DSM 29875</strain>
    </source>
</reference>
<dbReference type="EMBL" id="PPPX01000001">
    <property type="protein sequence ID" value="POA09360.1"/>
    <property type="molecule type" value="Genomic_DNA"/>
</dbReference>
<evidence type="ECO:0000313" key="2">
    <source>
        <dbReference type="Proteomes" id="UP000242712"/>
    </source>
</evidence>
<evidence type="ECO:0000313" key="1">
    <source>
        <dbReference type="EMBL" id="POA09360.1"/>
    </source>
</evidence>
<dbReference type="Proteomes" id="UP000242712">
    <property type="component" value="Unassembled WGS sequence"/>
</dbReference>